<dbReference type="SUPFAM" id="SSF143447">
    <property type="entry name" value="AMMECR1-like"/>
    <property type="match status" value="1"/>
</dbReference>
<organism evidence="2 3">
    <name type="scientific">Pectinatus brassicae</name>
    <dbReference type="NCBI Taxonomy" id="862415"/>
    <lineage>
        <taxon>Bacteria</taxon>
        <taxon>Bacillati</taxon>
        <taxon>Bacillota</taxon>
        <taxon>Negativicutes</taxon>
        <taxon>Selenomonadales</taxon>
        <taxon>Selenomonadaceae</taxon>
        <taxon>Pectinatus</taxon>
    </lineage>
</organism>
<dbReference type="Gene3D" id="3.40.830.10">
    <property type="entry name" value="LigB-like"/>
    <property type="match status" value="1"/>
</dbReference>
<dbReference type="GO" id="GO:0008198">
    <property type="term" value="F:ferrous iron binding"/>
    <property type="evidence" value="ECO:0007669"/>
    <property type="project" value="InterPro"/>
</dbReference>
<dbReference type="InterPro" id="IPR002733">
    <property type="entry name" value="AMMECR1_domain"/>
</dbReference>
<accession>A0A840UJ77</accession>
<dbReference type="RefSeq" id="WP_183859899.1">
    <property type="nucleotide sequence ID" value="NZ_JACHFH010000007.1"/>
</dbReference>
<evidence type="ECO:0000259" key="1">
    <source>
        <dbReference type="PROSITE" id="PS51112"/>
    </source>
</evidence>
<dbReference type="NCBIfam" id="TIGR04335">
    <property type="entry name" value="AmmeMemoSam_A"/>
    <property type="match status" value="1"/>
</dbReference>
<evidence type="ECO:0000313" key="2">
    <source>
        <dbReference type="EMBL" id="MBB5335687.1"/>
    </source>
</evidence>
<dbReference type="Pfam" id="PF01871">
    <property type="entry name" value="AMMECR1"/>
    <property type="match status" value="1"/>
</dbReference>
<gene>
    <name evidence="2" type="ORF">HNR32_000819</name>
</gene>
<dbReference type="InterPro" id="IPR023473">
    <property type="entry name" value="AMMECR1"/>
</dbReference>
<dbReference type="InterPro" id="IPR027623">
    <property type="entry name" value="AmmeMemoSam_A"/>
</dbReference>
<dbReference type="GO" id="GO:0016702">
    <property type="term" value="F:oxidoreductase activity, acting on single donors with incorporation of molecular oxygen, incorporation of two atoms of oxygen"/>
    <property type="evidence" value="ECO:0007669"/>
    <property type="project" value="UniProtKB-ARBA"/>
</dbReference>
<dbReference type="PANTHER" id="PTHR13016">
    <property type="entry name" value="AMMECR1 HOMOLOG"/>
    <property type="match status" value="1"/>
</dbReference>
<dbReference type="Pfam" id="PF02900">
    <property type="entry name" value="LigB"/>
    <property type="match status" value="1"/>
</dbReference>
<sequence>MNYFLGGALMPHPPIMLPEIGGDNTLELSMTIDAVNKISQAIMEKNPKTIIIISPHAPIVENSMGLSAAEYLMGSMAEFNQPDIFFKYKVDLNLAEKFTQICRQRGLPLAAVNEEYCLANNISLEIDKGSLVPLYYLHQAGFKGQIIHLAISLCAYEEMMQYGLAMYNAINDSRTNAVIIASGDLSHRLAKNSANGYAPEGKLFDKIIIESLKTVDSQKLLSLQPAFIEAAGECGLRSIFFLLGAMQHSETSPQYISYQCPFGVGYGTVLFFNTKKFFTDNSREVHLAKKALEYYLRTGKKLNLPTTLIAGLSKKAGVFVSLKKDGQLRGCIGTLMPTQDNIGLEIINNAINAGTDDDRFSPVAFDELKDITFSVDVLSPLEPTTKDKLNPQKYGIIAIMEDGRSGVLLPMLPGIDTIEKQLAIVKEKGNIATDEQPEIYRFTVNRYY</sequence>
<dbReference type="Gene3D" id="3.30.700.20">
    <property type="entry name" value="Hypothetical protein ph0010, domain 1"/>
    <property type="match status" value="1"/>
</dbReference>
<keyword evidence="3" id="KW-1185">Reference proteome</keyword>
<dbReference type="EMBL" id="JACHFH010000007">
    <property type="protein sequence ID" value="MBB5335687.1"/>
    <property type="molecule type" value="Genomic_DNA"/>
</dbReference>
<dbReference type="InterPro" id="IPR027485">
    <property type="entry name" value="AMMECR1_N"/>
</dbReference>
<feature type="domain" description="AMMECR1" evidence="1">
    <location>
        <begin position="279"/>
        <end position="448"/>
    </location>
</feature>
<proteinExistence type="predicted"/>
<dbReference type="NCBIfam" id="TIGR04336">
    <property type="entry name" value="AmmeMemoSam_B"/>
    <property type="match status" value="1"/>
</dbReference>
<dbReference type="Proteomes" id="UP000559117">
    <property type="component" value="Unassembled WGS sequence"/>
</dbReference>
<name>A0A840UJ77_9FIRM</name>
<dbReference type="InterPro" id="IPR036071">
    <property type="entry name" value="AMMECR1_dom_sf"/>
</dbReference>
<protein>
    <submittedName>
        <fullName evidence="2">AmmeMemoRadiSam system protein A</fullName>
    </submittedName>
</protein>
<dbReference type="AlphaFoldDB" id="A0A840UJ77"/>
<comment type="caution">
    <text evidence="2">The sequence shown here is derived from an EMBL/GenBank/DDBJ whole genome shotgun (WGS) entry which is preliminary data.</text>
</comment>
<evidence type="ECO:0000313" key="3">
    <source>
        <dbReference type="Proteomes" id="UP000559117"/>
    </source>
</evidence>
<reference evidence="2 3" key="1">
    <citation type="submission" date="2020-08" db="EMBL/GenBank/DDBJ databases">
        <title>Genomic Encyclopedia of Type Strains, Phase IV (KMG-IV): sequencing the most valuable type-strain genomes for metagenomic binning, comparative biology and taxonomic classification.</title>
        <authorList>
            <person name="Goeker M."/>
        </authorList>
    </citation>
    <scope>NUCLEOTIDE SEQUENCE [LARGE SCALE GENOMIC DNA]</scope>
    <source>
        <strain evidence="2 3">DSM 24661</strain>
    </source>
</reference>
<dbReference type="CDD" id="cd07951">
    <property type="entry name" value="ED_3B_N_AMMECR1"/>
    <property type="match status" value="1"/>
</dbReference>
<dbReference type="SUPFAM" id="SSF53213">
    <property type="entry name" value="LigB-like"/>
    <property type="match status" value="1"/>
</dbReference>
<dbReference type="PANTHER" id="PTHR13016:SF0">
    <property type="entry name" value="AMME SYNDROME CANDIDATE GENE 1 PROTEIN"/>
    <property type="match status" value="1"/>
</dbReference>
<dbReference type="InterPro" id="IPR004183">
    <property type="entry name" value="Xdiol_dOase_suB"/>
</dbReference>
<dbReference type="PROSITE" id="PS51112">
    <property type="entry name" value="AMMECR1"/>
    <property type="match status" value="1"/>
</dbReference>